<dbReference type="AlphaFoldDB" id="A0A6C0B5I7"/>
<proteinExistence type="predicted"/>
<sequence>MLYISILLLVFFIIILVFVYRRLTSEGFAISTGYIEDPIAATKLKKQLVQSEIAYGNQKNEALKNQQRLNTEIKTLTTEQQILMKDIQKSKLGITTKEEEDTVPTKFFDNKELYSILINGLNMGSYNAKENLTDSYGLKNVNYRNDKSSFRRTVTDTINVACELLQQKQDYRYLSKCVDTITDIDGAAKIHNLIIKAYTFISHPKYISNRTIDPYLVNKLNKNIEAIITSGRKILFADSKTCKCKTGKNKKLLENKLNEFIQMNSNIQSQITNIETRINGSKITVPPFMANIPGFKLPNQPAPNNKLKANLKTLYQRRRFILENINKIYNSIRQLGNNETICKPC</sequence>
<evidence type="ECO:0000313" key="2">
    <source>
        <dbReference type="EMBL" id="QHS86819.1"/>
    </source>
</evidence>
<dbReference type="EMBL" id="MN739062">
    <property type="protein sequence ID" value="QHS86819.1"/>
    <property type="molecule type" value="Genomic_DNA"/>
</dbReference>
<keyword evidence="1" id="KW-1133">Transmembrane helix</keyword>
<protein>
    <submittedName>
        <fullName evidence="2">Uncharacterized protein</fullName>
    </submittedName>
</protein>
<feature type="transmembrane region" description="Helical" evidence="1">
    <location>
        <begin position="6"/>
        <end position="23"/>
    </location>
</feature>
<reference evidence="2" key="1">
    <citation type="journal article" date="2020" name="Nature">
        <title>Giant virus diversity and host interactions through global metagenomics.</title>
        <authorList>
            <person name="Schulz F."/>
            <person name="Roux S."/>
            <person name="Paez-Espino D."/>
            <person name="Jungbluth S."/>
            <person name="Walsh D.A."/>
            <person name="Denef V.J."/>
            <person name="McMahon K.D."/>
            <person name="Konstantinidis K.T."/>
            <person name="Eloe-Fadrosh E.A."/>
            <person name="Kyrpides N.C."/>
            <person name="Woyke T."/>
        </authorList>
    </citation>
    <scope>NUCLEOTIDE SEQUENCE</scope>
    <source>
        <strain evidence="2">GVMAG-M-3300009422-16</strain>
    </source>
</reference>
<name>A0A6C0B5I7_9ZZZZ</name>
<accession>A0A6C0B5I7</accession>
<keyword evidence="1" id="KW-0812">Transmembrane</keyword>
<organism evidence="2">
    <name type="scientific">viral metagenome</name>
    <dbReference type="NCBI Taxonomy" id="1070528"/>
    <lineage>
        <taxon>unclassified sequences</taxon>
        <taxon>metagenomes</taxon>
        <taxon>organismal metagenomes</taxon>
    </lineage>
</organism>
<keyword evidence="1" id="KW-0472">Membrane</keyword>
<evidence type="ECO:0000256" key="1">
    <source>
        <dbReference type="SAM" id="Phobius"/>
    </source>
</evidence>